<feature type="region of interest" description="Disordered" evidence="1">
    <location>
        <begin position="1"/>
        <end position="46"/>
    </location>
</feature>
<keyword evidence="2" id="KW-0472">Membrane</keyword>
<sequence>MASPRKSKPGKSSTSNSNASRTAPRPPTPRKSASAPLPHSPLPDPPTPATLLVSPRSFVRQLQEVDLVWWRYIWVAGVAGLLGGLAYTLLVRHAAAFAAANSETAAPNFATYAVNVLGTTFLSVFIFVLMWGFGRVGAGFKGRAAEVYGASFALMPPLYLLVIVVTLLTPAAAFLPDAASVAGLGSDPRVLERAALAQTFQTSAGFALVMVTLLGTAAQFGFVYAAMRQLTDKPIQAVMGTLLPLLPALIIQLIGVSPLLFAR</sequence>
<protein>
    <recommendedName>
        <fullName evidence="5">Yip1 domain-containing protein</fullName>
    </recommendedName>
</protein>
<evidence type="ECO:0000313" key="4">
    <source>
        <dbReference type="Proteomes" id="UP000186607"/>
    </source>
</evidence>
<keyword evidence="2" id="KW-1133">Transmembrane helix</keyword>
<reference evidence="3 4" key="1">
    <citation type="submission" date="2017-01" db="EMBL/GenBank/DDBJ databases">
        <title>Genome Analysis of Deinococcus marmoris KOPRI26562.</title>
        <authorList>
            <person name="Kim J.H."/>
            <person name="Oh H.-M."/>
        </authorList>
    </citation>
    <scope>NUCLEOTIDE SEQUENCE [LARGE SCALE GENOMIC DNA]</scope>
    <source>
        <strain evidence="3 4">KOPRI26562</strain>
    </source>
</reference>
<dbReference type="RefSeq" id="WP_139322760.1">
    <property type="nucleotide sequence ID" value="NZ_MSTI01000036.1"/>
</dbReference>
<feature type="transmembrane region" description="Helical" evidence="2">
    <location>
        <begin position="204"/>
        <end position="225"/>
    </location>
</feature>
<dbReference type="EMBL" id="MSTI01000036">
    <property type="protein sequence ID" value="OLV19323.1"/>
    <property type="molecule type" value="Genomic_DNA"/>
</dbReference>
<comment type="caution">
    <text evidence="3">The sequence shown here is derived from an EMBL/GenBank/DDBJ whole genome shotgun (WGS) entry which is preliminary data.</text>
</comment>
<keyword evidence="4" id="KW-1185">Reference proteome</keyword>
<feature type="compositionally biased region" description="Low complexity" evidence="1">
    <location>
        <begin position="12"/>
        <end position="23"/>
    </location>
</feature>
<proteinExistence type="predicted"/>
<feature type="transmembrane region" description="Helical" evidence="2">
    <location>
        <begin position="109"/>
        <end position="133"/>
    </location>
</feature>
<organism evidence="3 4">
    <name type="scientific">Deinococcus marmoris</name>
    <dbReference type="NCBI Taxonomy" id="249408"/>
    <lineage>
        <taxon>Bacteria</taxon>
        <taxon>Thermotogati</taxon>
        <taxon>Deinococcota</taxon>
        <taxon>Deinococci</taxon>
        <taxon>Deinococcales</taxon>
        <taxon>Deinococcaceae</taxon>
        <taxon>Deinococcus</taxon>
    </lineage>
</organism>
<evidence type="ECO:0000256" key="1">
    <source>
        <dbReference type="SAM" id="MobiDB-lite"/>
    </source>
</evidence>
<feature type="transmembrane region" description="Helical" evidence="2">
    <location>
        <begin position="158"/>
        <end position="184"/>
    </location>
</feature>
<dbReference type="STRING" id="249408.BOO71_0003151"/>
<accession>A0A1U7P2C7</accession>
<evidence type="ECO:0000256" key="2">
    <source>
        <dbReference type="SAM" id="Phobius"/>
    </source>
</evidence>
<dbReference type="OrthoDB" id="71126at2"/>
<evidence type="ECO:0000313" key="3">
    <source>
        <dbReference type="EMBL" id="OLV19323.1"/>
    </source>
</evidence>
<gene>
    <name evidence="3" type="ORF">BOO71_0003151</name>
</gene>
<feature type="transmembrane region" description="Helical" evidence="2">
    <location>
        <begin position="237"/>
        <end position="261"/>
    </location>
</feature>
<name>A0A1U7P2C7_9DEIO</name>
<feature type="transmembrane region" description="Helical" evidence="2">
    <location>
        <begin position="69"/>
        <end position="89"/>
    </location>
</feature>
<dbReference type="Proteomes" id="UP000186607">
    <property type="component" value="Unassembled WGS sequence"/>
</dbReference>
<evidence type="ECO:0008006" key="5">
    <source>
        <dbReference type="Google" id="ProtNLM"/>
    </source>
</evidence>
<dbReference type="AlphaFoldDB" id="A0A1U7P2C7"/>
<keyword evidence="2" id="KW-0812">Transmembrane</keyword>